<feature type="domain" description="Carboxylesterase type B" evidence="4">
    <location>
        <begin position="31"/>
        <end position="518"/>
    </location>
</feature>
<dbReference type="InterPro" id="IPR050309">
    <property type="entry name" value="Type-B_Carboxylest/Lipase"/>
</dbReference>
<dbReference type="Pfam" id="PF00135">
    <property type="entry name" value="COesterase"/>
    <property type="match status" value="1"/>
</dbReference>
<evidence type="ECO:0000256" key="3">
    <source>
        <dbReference type="RuleBase" id="RU361235"/>
    </source>
</evidence>
<dbReference type="InterPro" id="IPR019819">
    <property type="entry name" value="Carboxylesterase_B_CS"/>
</dbReference>
<evidence type="ECO:0000313" key="5">
    <source>
        <dbReference type="EMBL" id="OCL12956.1"/>
    </source>
</evidence>
<name>A0A8E2FAA9_9PEZI</name>
<feature type="signal peptide" evidence="3">
    <location>
        <begin position="1"/>
        <end position="19"/>
    </location>
</feature>
<dbReference type="Gene3D" id="3.40.50.1820">
    <property type="entry name" value="alpha/beta hydrolase"/>
    <property type="match status" value="1"/>
</dbReference>
<protein>
    <recommendedName>
        <fullName evidence="3">Carboxylic ester hydrolase</fullName>
        <ecNumber evidence="3">3.1.1.-</ecNumber>
    </recommendedName>
</protein>
<proteinExistence type="inferred from homology"/>
<evidence type="ECO:0000259" key="4">
    <source>
        <dbReference type="Pfam" id="PF00135"/>
    </source>
</evidence>
<dbReference type="SUPFAM" id="SSF53474">
    <property type="entry name" value="alpha/beta-Hydrolases"/>
    <property type="match status" value="1"/>
</dbReference>
<evidence type="ECO:0000256" key="2">
    <source>
        <dbReference type="ARBA" id="ARBA00022801"/>
    </source>
</evidence>
<dbReference type="OrthoDB" id="408631at2759"/>
<dbReference type="InterPro" id="IPR002018">
    <property type="entry name" value="CarbesteraseB"/>
</dbReference>
<accession>A0A8E2FAA9</accession>
<dbReference type="InterPro" id="IPR029058">
    <property type="entry name" value="AB_hydrolase_fold"/>
</dbReference>
<evidence type="ECO:0000313" key="6">
    <source>
        <dbReference type="Proteomes" id="UP000250140"/>
    </source>
</evidence>
<dbReference type="PROSITE" id="PS00122">
    <property type="entry name" value="CARBOXYLESTERASE_B_1"/>
    <property type="match status" value="1"/>
</dbReference>
<dbReference type="EMBL" id="KV748807">
    <property type="protein sequence ID" value="OCL12956.1"/>
    <property type="molecule type" value="Genomic_DNA"/>
</dbReference>
<sequence length="559" mass="60623">MLLLNWKAAALSWACGALAVPTAEWGSKAPIATVKNGTYAGIHSTEYNQDFFLGIPFAQPPVGNLRFRAPQSLTSSWKGIKPATSYSAACVGYGSDDWPYPKLSEDCLYLNVIRPSGYEKQKLPIAFWIHGGGLTEGSGIDQRYNLSFIVERSVKIGKPIIGVSTNYRLDMWGFITGEEVIQTGNANIGFRDQRLALYWVQENIEAFGGDPRKVTIWGESAGALSVGMHLTAFGGRDDRIFRGGIMESGNPVYYGSLGHWDKMAFTNATNALGCGFASDKLQCLREIPFATLNAWINGTGSSISWQPIIDGDFIQGYTSLQLAKGKFVHVPIISGANSDEGSAFGPIGINSTQDFVDSLENNPSPATLPAASVTSVLSAYPATITYGAVPTTLPPSFVPPAPYGASWRRSAAYYGDVVMIAHRRLTCETWAANCVPAFCYRFNTVPHNISAIVGATHFQEVAFVFNNKNGVGYPPVAVDPFEGEPQAYFDLSDMMSAAWVSFVHDGVPATWWPEYEAGGKGQNYVFDANVTGLGYSEADKWRAAGIALINSWNADVYLR</sequence>
<dbReference type="Proteomes" id="UP000250140">
    <property type="component" value="Unassembled WGS sequence"/>
</dbReference>
<reference evidence="5 6" key="1">
    <citation type="journal article" date="2016" name="Nat. Commun.">
        <title>Ectomycorrhizal ecology is imprinted in the genome of the dominant symbiotic fungus Cenococcum geophilum.</title>
        <authorList>
            <consortium name="DOE Joint Genome Institute"/>
            <person name="Peter M."/>
            <person name="Kohler A."/>
            <person name="Ohm R.A."/>
            <person name="Kuo A."/>
            <person name="Krutzmann J."/>
            <person name="Morin E."/>
            <person name="Arend M."/>
            <person name="Barry K.W."/>
            <person name="Binder M."/>
            <person name="Choi C."/>
            <person name="Clum A."/>
            <person name="Copeland A."/>
            <person name="Grisel N."/>
            <person name="Haridas S."/>
            <person name="Kipfer T."/>
            <person name="LaButti K."/>
            <person name="Lindquist E."/>
            <person name="Lipzen A."/>
            <person name="Maire R."/>
            <person name="Meier B."/>
            <person name="Mihaltcheva S."/>
            <person name="Molinier V."/>
            <person name="Murat C."/>
            <person name="Poggeler S."/>
            <person name="Quandt C.A."/>
            <person name="Sperisen C."/>
            <person name="Tritt A."/>
            <person name="Tisserant E."/>
            <person name="Crous P.W."/>
            <person name="Henrissat B."/>
            <person name="Nehls U."/>
            <person name="Egli S."/>
            <person name="Spatafora J.W."/>
            <person name="Grigoriev I.V."/>
            <person name="Martin F.M."/>
        </authorList>
    </citation>
    <scope>NUCLEOTIDE SEQUENCE [LARGE SCALE GENOMIC DNA]</scope>
    <source>
        <strain evidence="5 6">CBS 207.34</strain>
    </source>
</reference>
<gene>
    <name evidence="5" type="ORF">AOQ84DRAFT_352255</name>
</gene>
<dbReference type="EC" id="3.1.1.-" evidence="3"/>
<organism evidence="5 6">
    <name type="scientific">Glonium stellatum</name>
    <dbReference type="NCBI Taxonomy" id="574774"/>
    <lineage>
        <taxon>Eukaryota</taxon>
        <taxon>Fungi</taxon>
        <taxon>Dikarya</taxon>
        <taxon>Ascomycota</taxon>
        <taxon>Pezizomycotina</taxon>
        <taxon>Dothideomycetes</taxon>
        <taxon>Pleosporomycetidae</taxon>
        <taxon>Gloniales</taxon>
        <taxon>Gloniaceae</taxon>
        <taxon>Glonium</taxon>
    </lineage>
</organism>
<keyword evidence="2 3" id="KW-0378">Hydrolase</keyword>
<evidence type="ECO:0000256" key="1">
    <source>
        <dbReference type="ARBA" id="ARBA00005964"/>
    </source>
</evidence>
<dbReference type="AlphaFoldDB" id="A0A8E2FAA9"/>
<comment type="similarity">
    <text evidence="1 3">Belongs to the type-B carboxylesterase/lipase family.</text>
</comment>
<dbReference type="PANTHER" id="PTHR11559">
    <property type="entry name" value="CARBOXYLESTERASE"/>
    <property type="match status" value="1"/>
</dbReference>
<keyword evidence="3" id="KW-0732">Signal</keyword>
<dbReference type="InterPro" id="IPR019826">
    <property type="entry name" value="Carboxylesterase_B_AS"/>
</dbReference>
<keyword evidence="6" id="KW-1185">Reference proteome</keyword>
<dbReference type="GO" id="GO:0016787">
    <property type="term" value="F:hydrolase activity"/>
    <property type="evidence" value="ECO:0007669"/>
    <property type="project" value="UniProtKB-KW"/>
</dbReference>
<feature type="chain" id="PRO_5034972716" description="Carboxylic ester hydrolase" evidence="3">
    <location>
        <begin position="20"/>
        <end position="559"/>
    </location>
</feature>
<dbReference type="PROSITE" id="PS00941">
    <property type="entry name" value="CARBOXYLESTERASE_B_2"/>
    <property type="match status" value="1"/>
</dbReference>